<dbReference type="CDD" id="cd10148">
    <property type="entry name" value="CsoR-like_DUF156"/>
    <property type="match status" value="1"/>
</dbReference>
<reference evidence="2 3" key="1">
    <citation type="submission" date="2023-06" db="EMBL/GenBank/DDBJ databases">
        <title>Altererythrobacter rubellus NBRC 112769 genome.</title>
        <authorList>
            <person name="Zhang K."/>
        </authorList>
    </citation>
    <scope>NUCLEOTIDE SEQUENCE [LARGE SCALE GENOMIC DNA]</scope>
    <source>
        <strain evidence="2 3">NBRC 112769</strain>
    </source>
</reference>
<dbReference type="Proteomes" id="UP001231445">
    <property type="component" value="Chromosome"/>
</dbReference>
<dbReference type="AlphaFoldDB" id="A0A9Y2F8P8"/>
<organism evidence="2 3">
    <name type="scientific">Altererythrobacter rubellus</name>
    <dbReference type="NCBI Taxonomy" id="2173831"/>
    <lineage>
        <taxon>Bacteria</taxon>
        <taxon>Pseudomonadati</taxon>
        <taxon>Pseudomonadota</taxon>
        <taxon>Alphaproteobacteria</taxon>
        <taxon>Sphingomonadales</taxon>
        <taxon>Erythrobacteraceae</taxon>
        <taxon>Altererythrobacter</taxon>
    </lineage>
</organism>
<dbReference type="EMBL" id="CP127221">
    <property type="protein sequence ID" value="WIW95171.1"/>
    <property type="molecule type" value="Genomic_DNA"/>
</dbReference>
<dbReference type="PANTHER" id="PTHR33677">
    <property type="entry name" value="TRANSCRIPTIONAL REPRESSOR FRMR-RELATED"/>
    <property type="match status" value="1"/>
</dbReference>
<dbReference type="KEGG" id="arue:QQX03_09425"/>
<dbReference type="RefSeq" id="WP_285975487.1">
    <property type="nucleotide sequence ID" value="NZ_CP127221.1"/>
</dbReference>
<comment type="similarity">
    <text evidence="1">Belongs to the FrmR/RcnR family.</text>
</comment>
<gene>
    <name evidence="2" type="ORF">QQX03_09425</name>
</gene>
<dbReference type="InterPro" id="IPR003735">
    <property type="entry name" value="Metal_Tscrpt_repr"/>
</dbReference>
<dbReference type="Pfam" id="PF02583">
    <property type="entry name" value="Trns_repr_metal"/>
    <property type="match status" value="1"/>
</dbReference>
<dbReference type="InterPro" id="IPR038390">
    <property type="entry name" value="Metal_Tscrpt_repr_sf"/>
</dbReference>
<dbReference type="GO" id="GO:0003677">
    <property type="term" value="F:DNA binding"/>
    <property type="evidence" value="ECO:0007669"/>
    <property type="project" value="InterPro"/>
</dbReference>
<accession>A0A9Y2F8P8</accession>
<sequence length="90" mass="10314">MSEKFQKEIARMKRIEGQARGISKMMEEGRYCIDILQQMQAMEAALKSTRQKVLSIHAGCCVNEAIESGDREAQREKFTELVELFGKMGR</sequence>
<proteinExistence type="inferred from homology"/>
<dbReference type="GO" id="GO:0046872">
    <property type="term" value="F:metal ion binding"/>
    <property type="evidence" value="ECO:0007669"/>
    <property type="project" value="InterPro"/>
</dbReference>
<evidence type="ECO:0000313" key="3">
    <source>
        <dbReference type="Proteomes" id="UP001231445"/>
    </source>
</evidence>
<keyword evidence="3" id="KW-1185">Reference proteome</keyword>
<evidence type="ECO:0000313" key="2">
    <source>
        <dbReference type="EMBL" id="WIW95171.1"/>
    </source>
</evidence>
<name>A0A9Y2F8P8_9SPHN</name>
<dbReference type="GO" id="GO:0045892">
    <property type="term" value="P:negative regulation of DNA-templated transcription"/>
    <property type="evidence" value="ECO:0007669"/>
    <property type="project" value="UniProtKB-ARBA"/>
</dbReference>
<protein>
    <submittedName>
        <fullName evidence="2">Metal-sensitive transcriptional regulator</fullName>
    </submittedName>
</protein>
<dbReference type="Gene3D" id="1.20.58.1000">
    <property type="entry name" value="Metal-sensitive repressor, helix protomer"/>
    <property type="match status" value="1"/>
</dbReference>
<evidence type="ECO:0000256" key="1">
    <source>
        <dbReference type="ARBA" id="ARBA00005260"/>
    </source>
</evidence>